<dbReference type="Gene3D" id="3.50.7.10">
    <property type="entry name" value="GroEL"/>
    <property type="match status" value="1"/>
</dbReference>
<dbReference type="RefSeq" id="WP_165240410.1">
    <property type="nucleotide sequence ID" value="NZ_JAAKZV010000125.1"/>
</dbReference>
<sequence length="540" mass="54866">MTGLLFEADARAALRRGVDAVADAARVTLGPSGRRVVIGGADGPVVTADGATVAAAVELADPYANLGAALVREAAERTRAAVGDGTTTTIVLTQALVAAGMRAVAAGAHPAALRRGMDAAVAAVVAHLDGAARPMSGEQEMALVAAAAAGDREWGEVIARACAKTGPQGAVTVETAHVPGVEAEFTDGFVLDRGFLSPLMMTHPEQGEAVLENAYVLLHPGTIESLDALLPVLDRVAATGRPLLVVAGGLRQDVLAALVMNRLRGTLLCAAVEAPALGDRRRTHLEDLAALTGGQVVTPEKGLPLERVTPAELGDVARVVVTRTTTTVTGGAGAPEAVRGRVAHLERSLRTATDAFDREVLEQRLARLTGGLCVLKVGADSDTEGAERRQRITGAVAAARAAAAEGTVPGGGTALLRAAAALEDGLALAGDERTGVLTVRAALAAPLRRIAAAAGMDGAHLAARAAMAPAGHGWDAATDRWCDLAAAGVLDPVRVPRTALHNAASVAGLLLTAGGLVVNHRPADPDAVSWRRRGHGHHHA</sequence>
<reference evidence="5 6" key="1">
    <citation type="submission" date="2020-02" db="EMBL/GenBank/DDBJ databases">
        <title>Whole-genome analyses of novel actinobacteria.</title>
        <authorList>
            <person name="Sahin N."/>
        </authorList>
    </citation>
    <scope>NUCLEOTIDE SEQUENCE [LARGE SCALE GENOMIC DNA]</scope>
    <source>
        <strain evidence="5 6">A7024</strain>
    </source>
</reference>
<dbReference type="Proteomes" id="UP000481583">
    <property type="component" value="Unassembled WGS sequence"/>
</dbReference>
<dbReference type="SUPFAM" id="SSF48592">
    <property type="entry name" value="GroEL equatorial domain-like"/>
    <property type="match status" value="1"/>
</dbReference>
<evidence type="ECO:0000256" key="3">
    <source>
        <dbReference type="RuleBase" id="RU000418"/>
    </source>
</evidence>
<dbReference type="SUPFAM" id="SSF52029">
    <property type="entry name" value="GroEL apical domain-like"/>
    <property type="match status" value="1"/>
</dbReference>
<dbReference type="EMBL" id="JAAKZV010000125">
    <property type="protein sequence ID" value="NGN67109.1"/>
    <property type="molecule type" value="Genomic_DNA"/>
</dbReference>
<dbReference type="GO" id="GO:0140662">
    <property type="term" value="F:ATP-dependent protein folding chaperone"/>
    <property type="evidence" value="ECO:0007669"/>
    <property type="project" value="InterPro"/>
</dbReference>
<protein>
    <recommendedName>
        <fullName evidence="4">60 kDa chaperonin</fullName>
    </recommendedName>
</protein>
<dbReference type="AlphaFoldDB" id="A0A6G4U4E1"/>
<comment type="similarity">
    <text evidence="1 3">Belongs to the chaperonin (HSP60) family.</text>
</comment>
<comment type="subunit">
    <text evidence="4">Forms a cylinder of 14 subunits composed of two heptameric rings stacked back-to-back. Interacts with the co-chaperonin GroES.</text>
</comment>
<dbReference type="NCBIfam" id="NF009489">
    <property type="entry name" value="PRK12851.1"/>
    <property type="match status" value="1"/>
</dbReference>
<dbReference type="GO" id="GO:0005524">
    <property type="term" value="F:ATP binding"/>
    <property type="evidence" value="ECO:0007669"/>
    <property type="project" value="InterPro"/>
</dbReference>
<dbReference type="Pfam" id="PF00118">
    <property type="entry name" value="Cpn60_TCP1"/>
    <property type="match status" value="1"/>
</dbReference>
<dbReference type="SUPFAM" id="SSF54849">
    <property type="entry name" value="GroEL-intermediate domain like"/>
    <property type="match status" value="1"/>
</dbReference>
<dbReference type="InterPro" id="IPR027409">
    <property type="entry name" value="GroEL-like_apical_dom_sf"/>
</dbReference>
<dbReference type="InterPro" id="IPR027413">
    <property type="entry name" value="GROEL-like_equatorial_sf"/>
</dbReference>
<dbReference type="Gene3D" id="3.30.260.10">
    <property type="entry name" value="TCP-1-like chaperonin intermediate domain"/>
    <property type="match status" value="1"/>
</dbReference>
<dbReference type="InterPro" id="IPR001844">
    <property type="entry name" value="Cpn60/GroEL"/>
</dbReference>
<evidence type="ECO:0000256" key="4">
    <source>
        <dbReference type="RuleBase" id="RU000419"/>
    </source>
</evidence>
<dbReference type="NCBIfam" id="NF009487">
    <property type="entry name" value="PRK12849.1"/>
    <property type="match status" value="1"/>
</dbReference>
<dbReference type="NCBIfam" id="NF000592">
    <property type="entry name" value="PRK00013.1"/>
    <property type="match status" value="1"/>
</dbReference>
<gene>
    <name evidence="5" type="ORF">G5C51_24770</name>
</gene>
<comment type="function">
    <text evidence="4">Together with its co-chaperonin GroES, plays an essential role in assisting protein folding. The GroEL-GroES system forms a nano-cage that allows encapsulation of the non-native substrate proteins and provides a physical environment optimized to promote and accelerate protein folding.</text>
</comment>
<evidence type="ECO:0000313" key="6">
    <source>
        <dbReference type="Proteomes" id="UP000481583"/>
    </source>
</evidence>
<evidence type="ECO:0000256" key="2">
    <source>
        <dbReference type="ARBA" id="ARBA00023186"/>
    </source>
</evidence>
<dbReference type="InterPro" id="IPR027410">
    <property type="entry name" value="TCP-1-like_intermed_sf"/>
</dbReference>
<dbReference type="Gene3D" id="1.10.560.10">
    <property type="entry name" value="GroEL-like equatorial domain"/>
    <property type="match status" value="1"/>
</dbReference>
<comment type="caution">
    <text evidence="5">The sequence shown here is derived from an EMBL/GenBank/DDBJ whole genome shotgun (WGS) entry which is preliminary data.</text>
</comment>
<dbReference type="PANTHER" id="PTHR45633">
    <property type="entry name" value="60 KDA HEAT SHOCK PROTEIN, MITOCHONDRIAL"/>
    <property type="match status" value="1"/>
</dbReference>
<evidence type="ECO:0000256" key="1">
    <source>
        <dbReference type="ARBA" id="ARBA00006607"/>
    </source>
</evidence>
<dbReference type="PRINTS" id="PR00298">
    <property type="entry name" value="CHAPERONIN60"/>
</dbReference>
<dbReference type="NCBIfam" id="NF009488">
    <property type="entry name" value="PRK12850.1"/>
    <property type="match status" value="1"/>
</dbReference>
<keyword evidence="2" id="KW-0143">Chaperone</keyword>
<organism evidence="5 6">
    <name type="scientific">Streptomyces coryli</name>
    <dbReference type="NCBI Taxonomy" id="1128680"/>
    <lineage>
        <taxon>Bacteria</taxon>
        <taxon>Bacillati</taxon>
        <taxon>Actinomycetota</taxon>
        <taxon>Actinomycetes</taxon>
        <taxon>Kitasatosporales</taxon>
        <taxon>Streptomycetaceae</taxon>
        <taxon>Streptomyces</taxon>
    </lineage>
</organism>
<dbReference type="GO" id="GO:0009408">
    <property type="term" value="P:response to heat"/>
    <property type="evidence" value="ECO:0007669"/>
    <property type="project" value="UniProtKB-ARBA"/>
</dbReference>
<keyword evidence="6" id="KW-1185">Reference proteome</keyword>
<accession>A0A6G4U4E1</accession>
<proteinExistence type="inferred from homology"/>
<dbReference type="GO" id="GO:0042026">
    <property type="term" value="P:protein refolding"/>
    <property type="evidence" value="ECO:0007669"/>
    <property type="project" value="InterPro"/>
</dbReference>
<dbReference type="InterPro" id="IPR002423">
    <property type="entry name" value="Cpn60/GroEL/TCP-1"/>
</dbReference>
<evidence type="ECO:0000313" key="5">
    <source>
        <dbReference type="EMBL" id="NGN67109.1"/>
    </source>
</evidence>
<dbReference type="FunFam" id="3.50.7.10:FF:000001">
    <property type="entry name" value="60 kDa chaperonin"/>
    <property type="match status" value="1"/>
</dbReference>
<name>A0A6G4U4E1_9ACTN</name>